<evidence type="ECO:0000256" key="2">
    <source>
        <dbReference type="SAM" id="MobiDB-lite"/>
    </source>
</evidence>
<feature type="compositionally biased region" description="Acidic residues" evidence="2">
    <location>
        <begin position="906"/>
        <end position="918"/>
    </location>
</feature>
<dbReference type="OrthoDB" id="27214at2759"/>
<proteinExistence type="predicted"/>
<name>A0A5J4WTI9_9EUKA</name>
<dbReference type="SUPFAM" id="SSF52096">
    <property type="entry name" value="ClpP/crotonase"/>
    <property type="match status" value="1"/>
</dbReference>
<dbReference type="Gene3D" id="3.90.226.10">
    <property type="entry name" value="2-enoyl-CoA Hydratase, Chain A, domain 1"/>
    <property type="match status" value="1"/>
</dbReference>
<evidence type="ECO:0000313" key="4">
    <source>
        <dbReference type="EMBL" id="KAA6398344.1"/>
    </source>
</evidence>
<keyword evidence="3" id="KW-0812">Transmembrane</keyword>
<accession>A0A5J4WTI9</accession>
<dbReference type="PANTHER" id="PTHR37049:SF4">
    <property type="entry name" value="RHODANESE DOMAIN-CONTAINING PROTEIN"/>
    <property type="match status" value="1"/>
</dbReference>
<feature type="transmembrane region" description="Helical" evidence="3">
    <location>
        <begin position="935"/>
        <end position="965"/>
    </location>
</feature>
<keyword evidence="1" id="KW-0175">Coiled coil</keyword>
<comment type="caution">
    <text evidence="4">The sequence shown here is derived from an EMBL/GenBank/DDBJ whole genome shotgun (WGS) entry which is preliminary data.</text>
</comment>
<dbReference type="PANTHER" id="PTHR37049">
    <property type="entry name" value="PEPTIDASE S41 FAMILY PROTEIN"/>
    <property type="match status" value="1"/>
</dbReference>
<dbReference type="EMBL" id="SNRW01000978">
    <property type="protein sequence ID" value="KAA6398344.1"/>
    <property type="molecule type" value="Genomic_DNA"/>
</dbReference>
<keyword evidence="3" id="KW-1133">Transmembrane helix</keyword>
<dbReference type="Proteomes" id="UP000324800">
    <property type="component" value="Unassembled WGS sequence"/>
</dbReference>
<evidence type="ECO:0000256" key="1">
    <source>
        <dbReference type="SAM" id="Coils"/>
    </source>
</evidence>
<gene>
    <name evidence="4" type="ORF">EZS28_006131</name>
</gene>
<evidence type="ECO:0000313" key="5">
    <source>
        <dbReference type="Proteomes" id="UP000324800"/>
    </source>
</evidence>
<evidence type="ECO:0000256" key="3">
    <source>
        <dbReference type="SAM" id="Phobius"/>
    </source>
</evidence>
<sequence length="1013" mass="116669">MLLSFASNNANFDQNKKQSAIPLDQESLEISRAKDEFVIKFEEAKNEETLLINITPNPKAGKKDVDSFVLTLLKQKPKGEEPYYSLREVSLHILSMLSRSINYQYPAQSIQLISLQANEAKETIKQMKNYFSSFAFRDINIKLPGPPIGYGGVSVNLFDRFDEIANLHNDRRHRAFGQQGILPEVDQLLGYNIIDSEIKYINIMGKPIYNTQNQLNDDTYTPEQAIVQWANENEPISLNPYTREEFARQQSYYIRPLHRYVSPKAFNQTFLYIDHTNGREVEAQIPYVFRALTDIPNINGQCPVDNFYIPVVGKEQNSNLNINHIQKQKPIAKGQPKNKKINSFDLLQTIRDLEKQMLERIRDRIIPYWSQRDFQLKKIGQKAVVKSNLIFNPNNNNNQQITIDKLMMDHFEQRKKKISNVQEDFIVTYSNTDSSLIGYFIPSLKLGIIRIPTFLPQGIDDYQKSFYEIVRSFSDTNSEYKSKKILLDLRSNTGGYARLPPIVFQFLFPQADTPIWPPVDWVKAPVNSIRSKIMDSLIKESINDVEINVDEQTGKVIYDYYNQIGTQRTTSIDLSSGKLSSATVNLTKRGIYYSGHNDQIRNYSINWSSYFRSVHFQPKDVIALVNGICTGECANFAKAISQKKVGRTVALGNFGGVHNKARFDFGCSGGGNIIDNEYIEQIHNQFITNPTQFQRMGITNSDFPDPFYRQGSFISFQQMEHYGITSQTSDYLNEFYIQDADFHINLAAQYLDIYEEDEISDDLIYRRVILELNQKLGNQQQNENQNQQKNINNESDEQEDNEMGCAAGEVFTNTTGRISECKQYEDRDPHSFYGFKCSIEDTNARNYSTGEIMTGSFIKDTYGCLFSHCSAGYNRMNGKCVEAVLFPGDDVEYLRPDYLEQKEDPISETEPETDTEIIPETKQDDDPEPEEEQSYVMWIVISVVFIVVSIVLGIILYILIIFGILKGKIIKDKNKEEKLKHEREIDEQKQVLEQIKQQNQIIEMAEPEIEDAE</sequence>
<dbReference type="AlphaFoldDB" id="A0A5J4WTI9"/>
<dbReference type="InterPro" id="IPR029045">
    <property type="entry name" value="ClpP/crotonase-like_dom_sf"/>
</dbReference>
<dbReference type="InterPro" id="IPR052766">
    <property type="entry name" value="S41A_metabolite_peptidase"/>
</dbReference>
<feature type="region of interest" description="Disordered" evidence="2">
    <location>
        <begin position="900"/>
        <end position="929"/>
    </location>
</feature>
<reference evidence="4 5" key="1">
    <citation type="submission" date="2019-03" db="EMBL/GenBank/DDBJ databases">
        <title>Single cell metagenomics reveals metabolic interactions within the superorganism composed of flagellate Streblomastix strix and complex community of Bacteroidetes bacteria on its surface.</title>
        <authorList>
            <person name="Treitli S.C."/>
            <person name="Kolisko M."/>
            <person name="Husnik F."/>
            <person name="Keeling P."/>
            <person name="Hampl V."/>
        </authorList>
    </citation>
    <scope>NUCLEOTIDE SEQUENCE [LARGE SCALE GENOMIC DNA]</scope>
    <source>
        <strain evidence="4">ST1C</strain>
    </source>
</reference>
<keyword evidence="3" id="KW-0472">Membrane</keyword>
<evidence type="ECO:0008006" key="6">
    <source>
        <dbReference type="Google" id="ProtNLM"/>
    </source>
</evidence>
<feature type="coiled-coil region" evidence="1">
    <location>
        <begin position="971"/>
        <end position="1005"/>
    </location>
</feature>
<protein>
    <recommendedName>
        <fullName evidence="6">Tail specific protease domain-containing protein</fullName>
    </recommendedName>
</protein>
<organism evidence="4 5">
    <name type="scientific">Streblomastix strix</name>
    <dbReference type="NCBI Taxonomy" id="222440"/>
    <lineage>
        <taxon>Eukaryota</taxon>
        <taxon>Metamonada</taxon>
        <taxon>Preaxostyla</taxon>
        <taxon>Oxymonadida</taxon>
        <taxon>Streblomastigidae</taxon>
        <taxon>Streblomastix</taxon>
    </lineage>
</organism>